<evidence type="ECO:0000313" key="3">
    <source>
        <dbReference type="EMBL" id="JAC77665.1"/>
    </source>
</evidence>
<dbReference type="PANTHER" id="PTHR21725">
    <property type="entry name" value="E3 UBIQUITIN-PROTEIN LIGASE UBR4"/>
    <property type="match status" value="1"/>
</dbReference>
<feature type="compositionally biased region" description="Low complexity" evidence="1">
    <location>
        <begin position="847"/>
        <end position="862"/>
    </location>
</feature>
<feature type="region of interest" description="Disordered" evidence="1">
    <location>
        <begin position="797"/>
        <end position="862"/>
    </location>
</feature>
<evidence type="ECO:0000259" key="2">
    <source>
        <dbReference type="Pfam" id="PF24079"/>
    </source>
</evidence>
<evidence type="ECO:0000256" key="1">
    <source>
        <dbReference type="SAM" id="MobiDB-lite"/>
    </source>
</evidence>
<organism evidence="3">
    <name type="scientific">Tetraselmis sp. GSL018</name>
    <dbReference type="NCBI Taxonomy" id="582737"/>
    <lineage>
        <taxon>Eukaryota</taxon>
        <taxon>Viridiplantae</taxon>
        <taxon>Chlorophyta</taxon>
        <taxon>core chlorophytes</taxon>
        <taxon>Chlorodendrophyceae</taxon>
        <taxon>Chlorodendrales</taxon>
        <taxon>Chlorodendraceae</taxon>
        <taxon>Tetraselmis</taxon>
    </lineage>
</organism>
<name>A0A061S463_9CHLO</name>
<dbReference type="Pfam" id="PF24079">
    <property type="entry name" value="UBR4"/>
    <property type="match status" value="1"/>
</dbReference>
<protein>
    <submittedName>
        <fullName evidence="3">E3 ubiquitin-protein ligase UBR4</fullName>
    </submittedName>
</protein>
<dbReference type="InterPro" id="IPR056530">
    <property type="entry name" value="UBR4-like_dom"/>
</dbReference>
<dbReference type="AlphaFoldDB" id="A0A061S463"/>
<gene>
    <name evidence="3" type="primary">UBR4</name>
    <name evidence="3" type="ORF">TSPGSL018_17117</name>
</gene>
<reference evidence="3" key="1">
    <citation type="submission" date="2014-05" db="EMBL/GenBank/DDBJ databases">
        <title>The transcriptome of the halophilic microalga Tetraselmis sp. GSL018 isolated from the Great Salt Lake, Utah.</title>
        <authorList>
            <person name="Jinkerson R.E."/>
            <person name="D'Adamo S."/>
            <person name="Posewitz M.C."/>
        </authorList>
    </citation>
    <scope>NUCLEOTIDE SEQUENCE</scope>
    <source>
        <strain evidence="3">GSL018</strain>
    </source>
</reference>
<dbReference type="EMBL" id="GBEZ01007826">
    <property type="protein sequence ID" value="JAC77665.1"/>
    <property type="molecule type" value="Transcribed_RNA"/>
</dbReference>
<dbReference type="InterPro" id="IPR045189">
    <property type="entry name" value="UBR4-like"/>
</dbReference>
<sequence length="862" mass="91440">MTARDQAAVTRRPRVGVLRPRAMCMGSLALGWRRGAGSCCGAPGGSGRRGNAPDELSPFLPDERLVASQASALGWPAAGAAESALVLWSSAVHGSAHGEWRPVDEAAWRRCLCVALVAPTLAHQRKHTRRVLLVLCGGHSSYRDTRSGYLLQHRLGQIRSLACKLAESQSDYRASCRLLSCLLSLLEVAELRPKCWRGLCAAQADIMPWLAAACAAWEEPHMVAALKLLGLALPSSGAPRQAADNPEPPLPCPELGWLLASLGDPEPGSGEWASVPLASFVTAFLVRPGSSTVRAEAANALLLAWRCMQPAQQHRVLSALLSWVPRLQPYGELASQFFDLVGWTLRECRRDAAGDALPPSARPMCEALACSLGSSWAALSDHPHTAAYAALRGLTEFEGHFLEGAAGLADAAQLAGIALPPMVSPDAPPASAAYSTTRLDALRAESKFTASSIAVRLSGRHSIKAFALQVSDLRRSRSIARVSLHVCSAPVAELAELKQSAGLWREVLSAGLAPGQALLKRSLPLPVSATAVMVRLDAFHVNLQEASSETIQCPRCSHLVRSRHGICGYCHENAHQCRQCRNINYECLDGFLCNECGYSRFGRLECTVTAAPSADFPPIETDEDSARALAALASEADALHRAQQDLADLRAPLAAALSACGCPVSLDGGADEEDQLPGLAPVAAAKGVSRGVATLGVLYGTKCRSAYREVSAAALSLASIQRRLFAVQQGAEAAPGALPPPHWLRSPAPPVFPALEAYSRRLLELLALLASLDRGCARMIYESGSMDTVLARGLQPTGDRAQTWGGKAMRCGQRGGPARGARPPREGARARRRPPRPKYGPPRRLPQRAPGPRAPGGADPGG</sequence>
<accession>A0A061S463</accession>
<proteinExistence type="predicted"/>
<feature type="domain" description="E3 ubiquitin-protein ligase UBR4-like" evidence="2">
    <location>
        <begin position="604"/>
        <end position="725"/>
    </location>
</feature>
<dbReference type="PANTHER" id="PTHR21725:SF1">
    <property type="entry name" value="E3 UBIQUITIN-PROTEIN LIGASE UBR4"/>
    <property type="match status" value="1"/>
</dbReference>